<dbReference type="RefSeq" id="WP_381208458.1">
    <property type="nucleotide sequence ID" value="NZ_JBHSPC010000024.1"/>
</dbReference>
<protein>
    <submittedName>
        <fullName evidence="2">Uncharacterized protein</fullName>
    </submittedName>
</protein>
<evidence type="ECO:0000256" key="1">
    <source>
        <dbReference type="SAM" id="MobiDB-lite"/>
    </source>
</evidence>
<organism evidence="2 3">
    <name type="scientific">Streptomyces incanus</name>
    <dbReference type="NCBI Taxonomy" id="887453"/>
    <lineage>
        <taxon>Bacteria</taxon>
        <taxon>Bacillati</taxon>
        <taxon>Actinomycetota</taxon>
        <taxon>Actinomycetes</taxon>
        <taxon>Kitasatosporales</taxon>
        <taxon>Streptomycetaceae</taxon>
        <taxon>Streptomyces</taxon>
    </lineage>
</organism>
<proteinExistence type="predicted"/>
<name>A0ABW0XKQ4_9ACTN</name>
<comment type="caution">
    <text evidence="2">The sequence shown here is derived from an EMBL/GenBank/DDBJ whole genome shotgun (WGS) entry which is preliminary data.</text>
</comment>
<feature type="compositionally biased region" description="Basic and acidic residues" evidence="1">
    <location>
        <begin position="1"/>
        <end position="30"/>
    </location>
</feature>
<feature type="region of interest" description="Disordered" evidence="1">
    <location>
        <begin position="1"/>
        <end position="114"/>
    </location>
</feature>
<gene>
    <name evidence="2" type="ORF">ACFP2V_09630</name>
</gene>
<feature type="compositionally biased region" description="Low complexity" evidence="1">
    <location>
        <begin position="71"/>
        <end position="93"/>
    </location>
</feature>
<dbReference type="Proteomes" id="UP001596183">
    <property type="component" value="Unassembled WGS sequence"/>
</dbReference>
<reference evidence="3" key="1">
    <citation type="journal article" date="2019" name="Int. J. Syst. Evol. Microbiol.">
        <title>The Global Catalogue of Microorganisms (GCM) 10K type strain sequencing project: providing services to taxonomists for standard genome sequencing and annotation.</title>
        <authorList>
            <consortium name="The Broad Institute Genomics Platform"/>
            <consortium name="The Broad Institute Genome Sequencing Center for Infectious Disease"/>
            <person name="Wu L."/>
            <person name="Ma J."/>
        </authorList>
    </citation>
    <scope>NUCLEOTIDE SEQUENCE [LARGE SCALE GENOMIC DNA]</scope>
    <source>
        <strain evidence="3">JCM 13852</strain>
    </source>
</reference>
<dbReference type="EMBL" id="JBHSPC010000024">
    <property type="protein sequence ID" value="MFC5670358.1"/>
    <property type="molecule type" value="Genomic_DNA"/>
</dbReference>
<evidence type="ECO:0000313" key="2">
    <source>
        <dbReference type="EMBL" id="MFC5670358.1"/>
    </source>
</evidence>
<evidence type="ECO:0000313" key="3">
    <source>
        <dbReference type="Proteomes" id="UP001596183"/>
    </source>
</evidence>
<feature type="compositionally biased region" description="Basic and acidic residues" evidence="1">
    <location>
        <begin position="99"/>
        <end position="110"/>
    </location>
</feature>
<sequence length="173" mass="18703">MAESYAKGERARGQGRAREGAVLEPTRAEDVECAVPRAEDATPATGGYASPTAACPPRPAPTRRCGYGCGSTTRASRTSGRTPSSTPTRRPTTFGLEFTPHEGRTGDRARAAKPGDTGKELLKRLEDLPGFGKQKVWISLARFHFLPFWDGFSSVTLRRHGCARNVWAGRLSV</sequence>
<accession>A0ABW0XKQ4</accession>
<keyword evidence="3" id="KW-1185">Reference proteome</keyword>